<feature type="transmembrane region" description="Helical" evidence="1">
    <location>
        <begin position="193"/>
        <end position="209"/>
    </location>
</feature>
<feature type="transmembrane region" description="Helical" evidence="1">
    <location>
        <begin position="391"/>
        <end position="414"/>
    </location>
</feature>
<feature type="transmembrane region" description="Helical" evidence="1">
    <location>
        <begin position="236"/>
        <end position="258"/>
    </location>
</feature>
<feature type="transmembrane region" description="Helical" evidence="1">
    <location>
        <begin position="342"/>
        <end position="360"/>
    </location>
</feature>
<reference evidence="3" key="1">
    <citation type="journal article" date="2019" name="Int. J. Syst. Evol. Microbiol.">
        <title>The Global Catalogue of Microorganisms (GCM) 10K type strain sequencing project: providing services to taxonomists for standard genome sequencing and annotation.</title>
        <authorList>
            <consortium name="The Broad Institute Genomics Platform"/>
            <consortium name="The Broad Institute Genome Sequencing Center for Infectious Disease"/>
            <person name="Wu L."/>
            <person name="Ma J."/>
        </authorList>
    </citation>
    <scope>NUCLEOTIDE SEQUENCE [LARGE SCALE GENOMIC DNA]</scope>
    <source>
        <strain evidence="3">CGMCC 1.12376</strain>
    </source>
</reference>
<feature type="transmembrane region" description="Helical" evidence="1">
    <location>
        <begin position="459"/>
        <end position="479"/>
    </location>
</feature>
<keyword evidence="1" id="KW-0472">Membrane</keyword>
<feature type="transmembrane region" description="Helical" evidence="1">
    <location>
        <begin position="161"/>
        <end position="181"/>
    </location>
</feature>
<evidence type="ECO:0000313" key="3">
    <source>
        <dbReference type="Proteomes" id="UP001597221"/>
    </source>
</evidence>
<feature type="transmembrane region" description="Helical" evidence="1">
    <location>
        <begin position="279"/>
        <end position="305"/>
    </location>
</feature>
<dbReference type="EMBL" id="JBHUDE010000018">
    <property type="protein sequence ID" value="MFD1607054.1"/>
    <property type="molecule type" value="Genomic_DNA"/>
</dbReference>
<accession>A0ABW4HQE5</accession>
<feature type="transmembrane region" description="Helical" evidence="1">
    <location>
        <begin position="426"/>
        <end position="452"/>
    </location>
</feature>
<proteinExistence type="predicted"/>
<evidence type="ECO:0000313" key="2">
    <source>
        <dbReference type="EMBL" id="MFD1607054.1"/>
    </source>
</evidence>
<dbReference type="Proteomes" id="UP001597221">
    <property type="component" value="Unassembled WGS sequence"/>
</dbReference>
<protein>
    <submittedName>
        <fullName evidence="2">ABC transporter permease</fullName>
    </submittedName>
</protein>
<feature type="transmembrane region" description="Helical" evidence="1">
    <location>
        <begin position="82"/>
        <end position="102"/>
    </location>
</feature>
<keyword evidence="3" id="KW-1185">Reference proteome</keyword>
<name>A0ABW4HQE5_9BACI</name>
<feature type="transmembrane region" description="Helical" evidence="1">
    <location>
        <begin position="20"/>
        <end position="38"/>
    </location>
</feature>
<feature type="transmembrane region" description="Helical" evidence="1">
    <location>
        <begin position="499"/>
        <end position="519"/>
    </location>
</feature>
<dbReference type="RefSeq" id="WP_251511875.1">
    <property type="nucleotide sequence ID" value="NZ_JAMBON010000003.1"/>
</dbReference>
<keyword evidence="1" id="KW-0812">Transmembrane</keyword>
<comment type="caution">
    <text evidence="2">The sequence shown here is derived from an EMBL/GenBank/DDBJ whole genome shotgun (WGS) entry which is preliminary data.</text>
</comment>
<sequence>MLEKSNTLIRFMIKRNKIRIPLWLIGITFFTWMIPVALDDMFPTQDERDVMAETMANPAMTAMVGPGDVENYTLGAMTTHNMLLFTAIVVGLMSILIVTRHIRAEEEDGLSELILALPVGRLANLNAVLITLVIVNIILAFVTATGLYALGLESMDLEGSLLYGASLGATGIFFTGTAAIFNQIVASGRGATGLSIAVLLLAYLIRAVGDVTNESLSLLSPLGLVTRTEVYSNNNWWPILLLLGFSMVLFLLANYLNAVRDGGAALIGTRNGRKHASRFLGNPIGFVLRITRTASISWAIGLFVLGMSYGSVMGDLESFFQGNELLEKMLIEKEGYTLTEQFIPMLMLVMAILACIPPVMNMNKLIGEERKNRTEHVLATPVSRTKLMASYLLVAIINAFIMLSLTASGLWMAAEAVMEEGFSFVIIYRAALVYFPAVLVMLGLAVLLIGVLPRFTSLIWLYIATSFIINYLGGLLQFPDWVENLSPFGYIPAIPVENMDWITVIALSITAIILIVLGFTSYSRRDITG</sequence>
<gene>
    <name evidence="2" type="ORF">ACFSBH_05240</name>
</gene>
<organism evidence="2 3">
    <name type="scientific">Oceanobacillus luteolus</name>
    <dbReference type="NCBI Taxonomy" id="1274358"/>
    <lineage>
        <taxon>Bacteria</taxon>
        <taxon>Bacillati</taxon>
        <taxon>Bacillota</taxon>
        <taxon>Bacilli</taxon>
        <taxon>Bacillales</taxon>
        <taxon>Bacillaceae</taxon>
        <taxon>Oceanobacillus</taxon>
    </lineage>
</organism>
<keyword evidence="1" id="KW-1133">Transmembrane helix</keyword>
<evidence type="ECO:0000256" key="1">
    <source>
        <dbReference type="SAM" id="Phobius"/>
    </source>
</evidence>
<feature type="transmembrane region" description="Helical" evidence="1">
    <location>
        <begin position="123"/>
        <end position="149"/>
    </location>
</feature>